<gene>
    <name evidence="4" type="ORF">URODEC1_LOCUS121020</name>
    <name evidence="3" type="ORF">URODEC1_LOCUS7718</name>
</gene>
<dbReference type="PANTHER" id="PTHR46733:SF4">
    <property type="entry name" value="HEAT SHOCK PROTEIN 21, CHLOROPLASTIC"/>
    <property type="match status" value="1"/>
</dbReference>
<dbReference type="Proteomes" id="UP001497457">
    <property type="component" value="Chromosome 11b"/>
</dbReference>
<evidence type="ECO:0000256" key="1">
    <source>
        <dbReference type="ARBA" id="ARBA00023016"/>
    </source>
</evidence>
<dbReference type="PANTHER" id="PTHR46733">
    <property type="entry name" value="26.5 KDA HEAT SHOCK PROTEIN, MITOCHONDRIAL"/>
    <property type="match status" value="1"/>
</dbReference>
<dbReference type="InterPro" id="IPR044587">
    <property type="entry name" value="HSP21-like"/>
</dbReference>
<feature type="region of interest" description="Disordered" evidence="2">
    <location>
        <begin position="165"/>
        <end position="197"/>
    </location>
</feature>
<name>A0ABC9H0T5_9POAL</name>
<evidence type="ECO:0000313" key="5">
    <source>
        <dbReference type="Proteomes" id="UP001497457"/>
    </source>
</evidence>
<organism evidence="4 5">
    <name type="scientific">Urochloa decumbens</name>
    <dbReference type="NCBI Taxonomy" id="240449"/>
    <lineage>
        <taxon>Eukaryota</taxon>
        <taxon>Viridiplantae</taxon>
        <taxon>Streptophyta</taxon>
        <taxon>Embryophyta</taxon>
        <taxon>Tracheophyta</taxon>
        <taxon>Spermatophyta</taxon>
        <taxon>Magnoliopsida</taxon>
        <taxon>Liliopsida</taxon>
        <taxon>Poales</taxon>
        <taxon>Poaceae</taxon>
        <taxon>PACMAD clade</taxon>
        <taxon>Panicoideae</taxon>
        <taxon>Panicodae</taxon>
        <taxon>Paniceae</taxon>
        <taxon>Melinidinae</taxon>
        <taxon>Urochloa</taxon>
    </lineage>
</organism>
<accession>A0ABC9H0T5</accession>
<dbReference type="EMBL" id="OZ075121">
    <property type="protein sequence ID" value="CAL4898374.1"/>
    <property type="molecule type" value="Genomic_DNA"/>
</dbReference>
<reference evidence="4" key="1">
    <citation type="submission" date="2024-10" db="EMBL/GenBank/DDBJ databases">
        <authorList>
            <person name="Ryan C."/>
        </authorList>
    </citation>
    <scope>NUCLEOTIDE SEQUENCE [LARGE SCALE GENOMIC DNA]</scope>
</reference>
<dbReference type="AlphaFoldDB" id="A0ABC9H0T5"/>
<dbReference type="EMBL" id="CAXIPR030000947">
    <property type="protein sequence ID" value="CAM0147610.1"/>
    <property type="molecule type" value="Genomic_DNA"/>
</dbReference>
<evidence type="ECO:0008006" key="6">
    <source>
        <dbReference type="Google" id="ProtNLM"/>
    </source>
</evidence>
<feature type="compositionally biased region" description="Pro residues" evidence="2">
    <location>
        <begin position="187"/>
        <end position="197"/>
    </location>
</feature>
<sequence length="197" mass="21315">MSMLMSSCALLSLAPAPGKFSPAVLQLRTKQPAAPPSAVALPRPAPRYNVSRALRLVCHAHTYDIPPTALVHPSGGEEGKWRISENNERITLYFNVGEETMAGNLEVAVTKDQALLVIKYKGDGKDKSLATKLDARLLMPPGYDSKKVMKAEILRDGWLEIMIAKPKQEPPVPVTKQNTTQGDTGETPPPPAPGTQL</sequence>
<dbReference type="Proteomes" id="UP001497457">
    <property type="component" value="Unassembled WGS sequence"/>
</dbReference>
<proteinExistence type="predicted"/>
<evidence type="ECO:0000313" key="3">
    <source>
        <dbReference type="EMBL" id="CAL4898374.1"/>
    </source>
</evidence>
<keyword evidence="5" id="KW-1185">Reference proteome</keyword>
<evidence type="ECO:0000313" key="4">
    <source>
        <dbReference type="EMBL" id="CAM0147610.1"/>
    </source>
</evidence>
<protein>
    <recommendedName>
        <fullName evidence="6">SHSP domain-containing protein</fullName>
    </recommendedName>
</protein>
<evidence type="ECO:0000256" key="2">
    <source>
        <dbReference type="SAM" id="MobiDB-lite"/>
    </source>
</evidence>
<keyword evidence="1" id="KW-0346">Stress response</keyword>